<dbReference type="PROSITE" id="PS00242">
    <property type="entry name" value="INTEGRIN_ALPHA"/>
    <property type="match status" value="1"/>
</dbReference>
<name>A0AAY4DEY5_9TELE</name>
<evidence type="ECO:0000256" key="15">
    <source>
        <dbReference type="PROSITE-ProRule" id="PRU00803"/>
    </source>
</evidence>
<feature type="region of interest" description="Disordered" evidence="17">
    <location>
        <begin position="1136"/>
        <end position="1179"/>
    </location>
</feature>
<dbReference type="PRINTS" id="PR00453">
    <property type="entry name" value="VWFADOMAIN"/>
</dbReference>
<evidence type="ECO:0000313" key="19">
    <source>
        <dbReference type="Ensembl" id="ENSDCDP00010042816.1"/>
    </source>
</evidence>
<evidence type="ECO:0000256" key="9">
    <source>
        <dbReference type="ARBA" id="ARBA00022989"/>
    </source>
</evidence>
<evidence type="ECO:0000256" key="3">
    <source>
        <dbReference type="ARBA" id="ARBA00022692"/>
    </source>
</evidence>
<dbReference type="GO" id="GO:0098609">
    <property type="term" value="P:cell-cell adhesion"/>
    <property type="evidence" value="ECO:0007669"/>
    <property type="project" value="TreeGrafter"/>
</dbReference>
<dbReference type="InterPro" id="IPR048633">
    <property type="entry name" value="ITGAX-like_Ig_3"/>
</dbReference>
<dbReference type="GeneTree" id="ENSGT00940000154838"/>
<keyword evidence="13 16" id="KW-0675">Receptor</keyword>
<keyword evidence="11 16" id="KW-0472">Membrane</keyword>
<dbReference type="Gene3D" id="2.60.40.1530">
    <property type="entry name" value="ntegrin, alpha v. Chain A, domain 4"/>
    <property type="match status" value="1"/>
</dbReference>
<keyword evidence="20" id="KW-1185">Reference proteome</keyword>
<keyword evidence="10 16" id="KW-0401">Integrin</keyword>
<dbReference type="PRINTS" id="PR01185">
    <property type="entry name" value="INTEGRINA"/>
</dbReference>
<proteinExistence type="inferred from homology"/>
<feature type="compositionally biased region" description="Polar residues" evidence="17">
    <location>
        <begin position="1170"/>
        <end position="1179"/>
    </location>
</feature>
<dbReference type="Pfam" id="PF20805">
    <property type="entry name" value="Integrin_A_Ig_2"/>
    <property type="match status" value="1"/>
</dbReference>
<feature type="compositionally biased region" description="Polar residues" evidence="17">
    <location>
        <begin position="1148"/>
        <end position="1163"/>
    </location>
</feature>
<dbReference type="InterPro" id="IPR002035">
    <property type="entry name" value="VWF_A"/>
</dbReference>
<dbReference type="InterPro" id="IPR036465">
    <property type="entry name" value="vWFA_dom_sf"/>
</dbReference>
<evidence type="ECO:0000259" key="18">
    <source>
        <dbReference type="PROSITE" id="PS50234"/>
    </source>
</evidence>
<dbReference type="PANTHER" id="PTHR23220">
    <property type="entry name" value="INTEGRIN ALPHA"/>
    <property type="match status" value="1"/>
</dbReference>
<dbReference type="Proteomes" id="UP000694580">
    <property type="component" value="Chromosome 3"/>
</dbReference>
<dbReference type="Gene3D" id="2.130.10.130">
    <property type="entry name" value="Integrin alpha, N-terminal"/>
    <property type="match status" value="1"/>
</dbReference>
<feature type="repeat" description="FG-GAP" evidence="15">
    <location>
        <begin position="582"/>
        <end position="642"/>
    </location>
</feature>
<dbReference type="GO" id="GO:0007229">
    <property type="term" value="P:integrin-mediated signaling pathway"/>
    <property type="evidence" value="ECO:0007669"/>
    <property type="project" value="UniProtKB-KW"/>
</dbReference>
<keyword evidence="3 16" id="KW-0812">Transmembrane</keyword>
<dbReference type="Ensembl" id="ENSDCDT00010052864.1">
    <property type="protein sequence ID" value="ENSDCDP00010042816.1"/>
    <property type="gene ID" value="ENSDCDG00010026514.1"/>
</dbReference>
<comment type="similarity">
    <text evidence="2 16">Belongs to the integrin alpha chain family.</text>
</comment>
<dbReference type="InterPro" id="IPR018184">
    <property type="entry name" value="Integrin_alpha_C_CS"/>
</dbReference>
<protein>
    <recommendedName>
        <fullName evidence="18">VWFA domain-containing protein</fullName>
    </recommendedName>
</protein>
<dbReference type="GO" id="GO:0009897">
    <property type="term" value="C:external side of plasma membrane"/>
    <property type="evidence" value="ECO:0007669"/>
    <property type="project" value="TreeGrafter"/>
</dbReference>
<evidence type="ECO:0000256" key="8">
    <source>
        <dbReference type="ARBA" id="ARBA00022889"/>
    </source>
</evidence>
<dbReference type="InterPro" id="IPR032695">
    <property type="entry name" value="Integrin_dom_sf"/>
</dbReference>
<evidence type="ECO:0000256" key="14">
    <source>
        <dbReference type="ARBA" id="ARBA00023180"/>
    </source>
</evidence>
<evidence type="ECO:0000256" key="10">
    <source>
        <dbReference type="ARBA" id="ARBA00023037"/>
    </source>
</evidence>
<dbReference type="Gene3D" id="1.20.5.930">
    <property type="entry name" value="Bicelle-embedded integrin alpha(iib) transmembrane segment"/>
    <property type="match status" value="1"/>
</dbReference>
<dbReference type="GO" id="GO:0008305">
    <property type="term" value="C:integrin complex"/>
    <property type="evidence" value="ECO:0007669"/>
    <property type="project" value="InterPro"/>
</dbReference>
<dbReference type="SUPFAM" id="SSF69179">
    <property type="entry name" value="Integrin domains"/>
    <property type="match status" value="3"/>
</dbReference>
<evidence type="ECO:0000256" key="7">
    <source>
        <dbReference type="ARBA" id="ARBA00022837"/>
    </source>
</evidence>
<evidence type="ECO:0000256" key="4">
    <source>
        <dbReference type="ARBA" id="ARBA00022723"/>
    </source>
</evidence>
<dbReference type="InterPro" id="IPR048285">
    <property type="entry name" value="Integrin_alpha_Ig-like_2"/>
</dbReference>
<dbReference type="Pfam" id="PF08441">
    <property type="entry name" value="Integrin_A_Ig_1"/>
    <property type="match status" value="1"/>
</dbReference>
<dbReference type="Pfam" id="PF01839">
    <property type="entry name" value="FG-GAP"/>
    <property type="match status" value="2"/>
</dbReference>
<dbReference type="InterPro" id="IPR013517">
    <property type="entry name" value="FG-GAP"/>
</dbReference>
<dbReference type="SMART" id="SM00327">
    <property type="entry name" value="VWA"/>
    <property type="match status" value="1"/>
</dbReference>
<dbReference type="SUPFAM" id="SSF69318">
    <property type="entry name" value="Integrin alpha N-terminal domain"/>
    <property type="match status" value="1"/>
</dbReference>
<feature type="repeat" description="FG-GAP" evidence="15">
    <location>
        <begin position="459"/>
        <end position="521"/>
    </location>
</feature>
<dbReference type="GO" id="GO:0005178">
    <property type="term" value="F:integrin binding"/>
    <property type="evidence" value="ECO:0007669"/>
    <property type="project" value="TreeGrafter"/>
</dbReference>
<evidence type="ECO:0000256" key="17">
    <source>
        <dbReference type="SAM" id="MobiDB-lite"/>
    </source>
</evidence>
<dbReference type="SMART" id="SM00191">
    <property type="entry name" value="Int_alpha"/>
    <property type="match status" value="5"/>
</dbReference>
<dbReference type="InterPro" id="IPR000413">
    <property type="entry name" value="Integrin_alpha"/>
</dbReference>
<reference evidence="19" key="3">
    <citation type="submission" date="2025-09" db="UniProtKB">
        <authorList>
            <consortium name="Ensembl"/>
        </authorList>
    </citation>
    <scope>IDENTIFICATION</scope>
</reference>
<keyword evidence="6" id="KW-0677">Repeat</keyword>
<dbReference type="GO" id="GO:0033627">
    <property type="term" value="P:cell adhesion mediated by integrin"/>
    <property type="evidence" value="ECO:0007669"/>
    <property type="project" value="TreeGrafter"/>
</dbReference>
<evidence type="ECO:0000256" key="13">
    <source>
        <dbReference type="ARBA" id="ARBA00023170"/>
    </source>
</evidence>
<dbReference type="Gene3D" id="2.60.40.1510">
    <property type="entry name" value="ntegrin, alpha v. Chain A, domain 3"/>
    <property type="match status" value="1"/>
</dbReference>
<dbReference type="Gene3D" id="2.60.40.1460">
    <property type="entry name" value="Integrin domains. Chain A, domain 2"/>
    <property type="match status" value="1"/>
</dbReference>
<accession>A0AAY4DEY5</accession>
<dbReference type="Pfam" id="PF21520">
    <property type="entry name" value="ITGAX-like_Ig_3"/>
    <property type="match status" value="1"/>
</dbReference>
<evidence type="ECO:0000256" key="5">
    <source>
        <dbReference type="ARBA" id="ARBA00022729"/>
    </source>
</evidence>
<organism evidence="19 20">
    <name type="scientific">Denticeps clupeoides</name>
    <name type="common">denticle herring</name>
    <dbReference type="NCBI Taxonomy" id="299321"/>
    <lineage>
        <taxon>Eukaryota</taxon>
        <taxon>Metazoa</taxon>
        <taxon>Chordata</taxon>
        <taxon>Craniata</taxon>
        <taxon>Vertebrata</taxon>
        <taxon>Euteleostomi</taxon>
        <taxon>Actinopterygii</taxon>
        <taxon>Neopterygii</taxon>
        <taxon>Teleostei</taxon>
        <taxon>Clupei</taxon>
        <taxon>Clupeiformes</taxon>
        <taxon>Denticipitoidei</taxon>
        <taxon>Denticipitidae</taxon>
        <taxon>Denticeps</taxon>
    </lineage>
</organism>
<comment type="subcellular location">
    <subcellularLocation>
        <location evidence="1 16">Membrane</location>
        <topology evidence="1 16">Single-pass type I membrane protein</topology>
    </subcellularLocation>
</comment>
<keyword evidence="7" id="KW-0106">Calcium</keyword>
<keyword evidence="14" id="KW-0325">Glycoprotein</keyword>
<evidence type="ECO:0000256" key="1">
    <source>
        <dbReference type="ARBA" id="ARBA00004479"/>
    </source>
</evidence>
<keyword evidence="4" id="KW-0479">Metal-binding</keyword>
<keyword evidence="9 16" id="KW-1133">Transmembrane helix</keyword>
<feature type="domain" description="VWFA" evidence="18">
    <location>
        <begin position="175"/>
        <end position="347"/>
    </location>
</feature>
<evidence type="ECO:0000313" key="20">
    <source>
        <dbReference type="Proteomes" id="UP000694580"/>
    </source>
</evidence>
<gene>
    <name evidence="19" type="primary">zmp:0000001082</name>
</gene>
<dbReference type="GO" id="GO:0007160">
    <property type="term" value="P:cell-matrix adhesion"/>
    <property type="evidence" value="ECO:0007669"/>
    <property type="project" value="TreeGrafter"/>
</dbReference>
<evidence type="ECO:0000256" key="12">
    <source>
        <dbReference type="ARBA" id="ARBA00023157"/>
    </source>
</evidence>
<feature type="transmembrane region" description="Helical" evidence="16">
    <location>
        <begin position="1104"/>
        <end position="1126"/>
    </location>
</feature>
<dbReference type="SUPFAM" id="SSF53300">
    <property type="entry name" value="vWA-like"/>
    <property type="match status" value="1"/>
</dbReference>
<keyword evidence="12" id="KW-1015">Disulfide bond</keyword>
<reference evidence="19 20" key="1">
    <citation type="submission" date="2020-06" db="EMBL/GenBank/DDBJ databases">
        <authorList>
            <consortium name="Wellcome Sanger Institute Data Sharing"/>
        </authorList>
    </citation>
    <scope>NUCLEOTIDE SEQUENCE [LARGE SCALE GENOMIC DNA]</scope>
</reference>
<dbReference type="Pfam" id="PF00092">
    <property type="entry name" value="VWA"/>
    <property type="match status" value="1"/>
</dbReference>
<evidence type="ECO:0000256" key="2">
    <source>
        <dbReference type="ARBA" id="ARBA00008054"/>
    </source>
</evidence>
<dbReference type="GO" id="GO:0046872">
    <property type="term" value="F:metal ion binding"/>
    <property type="evidence" value="ECO:0007669"/>
    <property type="project" value="UniProtKB-KW"/>
</dbReference>
<evidence type="ECO:0000256" key="16">
    <source>
        <dbReference type="RuleBase" id="RU003762"/>
    </source>
</evidence>
<dbReference type="AlphaFoldDB" id="A0AAY4DEY5"/>
<dbReference type="InterPro" id="IPR028994">
    <property type="entry name" value="Integrin_alpha_N"/>
</dbReference>
<reference evidence="19" key="2">
    <citation type="submission" date="2025-08" db="UniProtKB">
        <authorList>
            <consortium name="Ensembl"/>
        </authorList>
    </citation>
    <scope>IDENTIFICATION</scope>
</reference>
<dbReference type="InterPro" id="IPR013519">
    <property type="entry name" value="Int_alpha_beta-p"/>
</dbReference>
<dbReference type="InterPro" id="IPR013649">
    <property type="entry name" value="Integrin_alpha_Ig-like_1"/>
</dbReference>
<evidence type="ECO:0000256" key="11">
    <source>
        <dbReference type="ARBA" id="ARBA00023136"/>
    </source>
</evidence>
<keyword evidence="8 16" id="KW-0130">Cell adhesion</keyword>
<feature type="repeat" description="FG-GAP" evidence="15">
    <location>
        <begin position="531"/>
        <end position="577"/>
    </location>
</feature>
<evidence type="ECO:0000256" key="6">
    <source>
        <dbReference type="ARBA" id="ARBA00022737"/>
    </source>
</evidence>
<dbReference type="Gene3D" id="3.40.50.410">
    <property type="entry name" value="von Willebrand factor, type A domain"/>
    <property type="match status" value="1"/>
</dbReference>
<keyword evidence="5" id="KW-0732">Signal</keyword>
<sequence>MCVVSQSFFEICQRRLKMPDQQHLYNAILIGAISVSVSLAFNIDTENHLIYNGSTPEEDYFGYKVLQYKFENGSGIVVSAPLQRNKTGGTFKCSSESTVCKALDIKEEDSVQVMGMSMAVKPTSPVQFTICSPAWVHECDGTPYFNSLCHQLNDQLTVTSQFQSAFQECVKKSVDLVFLFDGSRSMETTHFNENKNFIKNIMKHFANASIQFAAVQFSTKFRTVFTFKDFQNRHAFDKLEKEPHMKALTNTYGAMQYVVENLFKNPTAGGVPDAIKVIVIITDGNPSDLKKPRLLKELDNDAVIRYIIAVGNEVKIENLMHIASDPKVNNTFYIENYNGLTGLLNNLQVKIFNIEGSKNAFGGNLLKEVSQSGFSAVYTKNTLVLGSVGSNSWRGSLYERKVNSKNETEIFDPHMEKDSYMGYSVAAGMKNGVSLYFSGAPRYSHKGQVVFFRKDAAWSVTQRLDSEQIGSYYGAEICVLDLDSDGETDFLLVGAPLFHQTQPRREGKIYVYALTAATQLVSQVNITAFTGRFGSSITSLRDLNGDSLRDVAVGAPLEDEQRGAIYIYLGQEKMGIQQKFSQHIQARKLSDNLQHFGVSIDGRMDMEQNGLTDIIVGGHGKAVLLRTRPVFSVSANINFEHPEINIDNFDCSNGDINLGKLTVCFQMTEKTNSSIDTATKAITITYELHLDSVRPKSRAFLSKTTEALRKTSSVLDLKVKETTCAKHDIYMPKCVTDTLSPVAIKLKFSQSGNQSSNLNGILDVENKNFATMELPFEKTCGSNGTCVSRLKLNFSFTSRALIVMEHEYLNVILTLSNTKDDSYNTTLTFYYHKGLSFSNLDVLQASRRILTNCQGDNNKPEETICSVSLPVFRSKTEVTFNSSFLVSRKAEIWDDTLSMTIAAHSDNGSPNTTSVSKAIPVKYAVDLAVKFLNAPHESTTYINYSHEDRGPKDIIHVFEIANMGYMSLPVNVNFTFPWILGNKFEVQNSNVSGLMCGTPKSIVTENCTKELNCKTMKCSIPSLEKLQSVRFRLTVSAVFSLNEGIFYFSENRVAGQFSSLVQISYNETRYIQTGTGLGAQGPSTDFHWSQGTTKAEFIIPPNKALIVGTGGFGGLLLLILICVVLYKCGFFKRDRPHEMENEGEGDAVSNTENPEQQKDSGTATEPLINGDQQPDQQQG</sequence>
<dbReference type="PROSITE" id="PS51470">
    <property type="entry name" value="FG_GAP"/>
    <property type="match status" value="3"/>
</dbReference>
<dbReference type="PANTHER" id="PTHR23220:SF84">
    <property type="entry name" value="INTEGRIN ALPHA-L"/>
    <property type="match status" value="1"/>
</dbReference>
<dbReference type="PROSITE" id="PS50234">
    <property type="entry name" value="VWFA"/>
    <property type="match status" value="1"/>
</dbReference>